<dbReference type="Proteomes" id="UP001595387">
    <property type="component" value="Unassembled WGS sequence"/>
</dbReference>
<name>A0ABV7AA16_9BACI</name>
<gene>
    <name evidence="1" type="ORF">ACFODW_16640</name>
</gene>
<sequence>MGTLLFVVQELSSPRYHLQRMIGQACHSFAAMQICLRLATVTDRNSGALCPK</sequence>
<reference evidence="2" key="1">
    <citation type="journal article" date="2019" name="Int. J. Syst. Evol. Microbiol.">
        <title>The Global Catalogue of Microorganisms (GCM) 10K type strain sequencing project: providing services to taxonomists for standard genome sequencing and annotation.</title>
        <authorList>
            <consortium name="The Broad Institute Genomics Platform"/>
            <consortium name="The Broad Institute Genome Sequencing Center for Infectious Disease"/>
            <person name="Wu L."/>
            <person name="Ma J."/>
        </authorList>
    </citation>
    <scope>NUCLEOTIDE SEQUENCE [LARGE SCALE GENOMIC DNA]</scope>
    <source>
        <strain evidence="2">KCTC 13193</strain>
    </source>
</reference>
<proteinExistence type="predicted"/>
<dbReference type="EMBL" id="JBHRRZ010000039">
    <property type="protein sequence ID" value="MFC2949952.1"/>
    <property type="molecule type" value="Genomic_DNA"/>
</dbReference>
<accession>A0ABV7AA16</accession>
<keyword evidence="2" id="KW-1185">Reference proteome</keyword>
<comment type="caution">
    <text evidence="1">The sequence shown here is derived from an EMBL/GenBank/DDBJ whole genome shotgun (WGS) entry which is preliminary data.</text>
</comment>
<dbReference type="RefSeq" id="WP_390307912.1">
    <property type="nucleotide sequence ID" value="NZ_JBHRRZ010000039.1"/>
</dbReference>
<evidence type="ECO:0000313" key="1">
    <source>
        <dbReference type="EMBL" id="MFC2949952.1"/>
    </source>
</evidence>
<protein>
    <submittedName>
        <fullName evidence="1">Uncharacterized protein</fullName>
    </submittedName>
</protein>
<evidence type="ECO:0000313" key="2">
    <source>
        <dbReference type="Proteomes" id="UP001595387"/>
    </source>
</evidence>
<organism evidence="1 2">
    <name type="scientific">Virgibacillus sediminis</name>
    <dbReference type="NCBI Taxonomy" id="202260"/>
    <lineage>
        <taxon>Bacteria</taxon>
        <taxon>Bacillati</taxon>
        <taxon>Bacillota</taxon>
        <taxon>Bacilli</taxon>
        <taxon>Bacillales</taxon>
        <taxon>Bacillaceae</taxon>
        <taxon>Virgibacillus</taxon>
    </lineage>
</organism>